<reference evidence="2" key="1">
    <citation type="journal article" date="2015" name="Nature">
        <title>Complex archaea that bridge the gap between prokaryotes and eukaryotes.</title>
        <authorList>
            <person name="Spang A."/>
            <person name="Saw J.H."/>
            <person name="Jorgensen S.L."/>
            <person name="Zaremba-Niedzwiedzka K."/>
            <person name="Martijn J."/>
            <person name="Lind A.E."/>
            <person name="van Eijk R."/>
            <person name="Schleper C."/>
            <person name="Guy L."/>
            <person name="Ettema T.J."/>
        </authorList>
    </citation>
    <scope>NUCLEOTIDE SEQUENCE</scope>
</reference>
<keyword evidence="1" id="KW-0812">Transmembrane</keyword>
<accession>A0A0F9JH19</accession>
<protein>
    <submittedName>
        <fullName evidence="2">Uncharacterized protein</fullName>
    </submittedName>
</protein>
<organism evidence="2">
    <name type="scientific">marine sediment metagenome</name>
    <dbReference type="NCBI Taxonomy" id="412755"/>
    <lineage>
        <taxon>unclassified sequences</taxon>
        <taxon>metagenomes</taxon>
        <taxon>ecological metagenomes</taxon>
    </lineage>
</organism>
<dbReference type="EMBL" id="LAZR01016308">
    <property type="protein sequence ID" value="KKM05066.1"/>
    <property type="molecule type" value="Genomic_DNA"/>
</dbReference>
<keyword evidence="1" id="KW-0472">Membrane</keyword>
<comment type="caution">
    <text evidence="2">The sequence shown here is derived from an EMBL/GenBank/DDBJ whole genome shotgun (WGS) entry which is preliminary data.</text>
</comment>
<evidence type="ECO:0000256" key="1">
    <source>
        <dbReference type="SAM" id="Phobius"/>
    </source>
</evidence>
<proteinExistence type="predicted"/>
<dbReference type="AlphaFoldDB" id="A0A0F9JH19"/>
<feature type="transmembrane region" description="Helical" evidence="1">
    <location>
        <begin position="6"/>
        <end position="24"/>
    </location>
</feature>
<sequence length="53" mass="6156">MNIFEMIIVGIIGLFLLYGLIRVLSSGIFRSYFETKNQFEKGEGNAKKRQKEK</sequence>
<gene>
    <name evidence="2" type="ORF">LCGC14_1757840</name>
</gene>
<evidence type="ECO:0000313" key="2">
    <source>
        <dbReference type="EMBL" id="KKM05066.1"/>
    </source>
</evidence>
<keyword evidence="1" id="KW-1133">Transmembrane helix</keyword>
<name>A0A0F9JH19_9ZZZZ</name>